<dbReference type="Proteomes" id="UP001157091">
    <property type="component" value="Unassembled WGS sequence"/>
</dbReference>
<evidence type="ECO:0000313" key="1">
    <source>
        <dbReference type="EMBL" id="GMA23876.1"/>
    </source>
</evidence>
<evidence type="ECO:0000313" key="2">
    <source>
        <dbReference type="Proteomes" id="UP001157091"/>
    </source>
</evidence>
<protein>
    <submittedName>
        <fullName evidence="1">Uncharacterized protein</fullName>
    </submittedName>
</protein>
<organism evidence="1 2">
    <name type="scientific">Luteimicrobium album</name>
    <dbReference type="NCBI Taxonomy" id="1054550"/>
    <lineage>
        <taxon>Bacteria</taxon>
        <taxon>Bacillati</taxon>
        <taxon>Actinomycetota</taxon>
        <taxon>Actinomycetes</taxon>
        <taxon>Micrococcales</taxon>
        <taxon>Luteimicrobium</taxon>
    </lineage>
</organism>
<name>A0ABQ6HZH2_9MICO</name>
<reference evidence="2" key="1">
    <citation type="journal article" date="2019" name="Int. J. Syst. Evol. Microbiol.">
        <title>The Global Catalogue of Microorganisms (GCM) 10K type strain sequencing project: providing services to taxonomists for standard genome sequencing and annotation.</title>
        <authorList>
            <consortium name="The Broad Institute Genomics Platform"/>
            <consortium name="The Broad Institute Genome Sequencing Center for Infectious Disease"/>
            <person name="Wu L."/>
            <person name="Ma J."/>
        </authorList>
    </citation>
    <scope>NUCLEOTIDE SEQUENCE [LARGE SCALE GENOMIC DNA]</scope>
    <source>
        <strain evidence="2">NBRC 106348</strain>
    </source>
</reference>
<sequence>MSWREDAATTSLAARYAAAGLLAVAALLFLGGGHEALATALHDARTQTAALDVDLARVDGELDALSGALATEVTDAVESARAATVAAEEALAGAAQDVVDAADEARAAVALSDAQVALEAAAAQVRHVRGKLSGGPVGGGAVGESLTELLAHLDALRLGQA</sequence>
<keyword evidence="2" id="KW-1185">Reference proteome</keyword>
<accession>A0ABQ6HZH2</accession>
<gene>
    <name evidence="1" type="ORF">GCM10025864_16350</name>
</gene>
<comment type="caution">
    <text evidence="1">The sequence shown here is derived from an EMBL/GenBank/DDBJ whole genome shotgun (WGS) entry which is preliminary data.</text>
</comment>
<dbReference type="EMBL" id="BSUK01000001">
    <property type="protein sequence ID" value="GMA23876.1"/>
    <property type="molecule type" value="Genomic_DNA"/>
</dbReference>
<proteinExistence type="predicted"/>